<sequence>MPAFEYTALKPTGREARGVLEGDNPRQVRQQLRERGFTPLSVEAVQQREKRRLKLPGIARGLSAMDLSLITRQLATLVRSGLPLEEALGTVARQSEKARIRSMLMAVRTRVMEGHTLARGLGDFPHVFPDIYRTTVSAGEQSGHLDVVLDRLADYTENRQQMRQKIQLALFYPAILTTMALLVTVALLTYVVPEVVQVFVGIGQELPWLTRTLIAVSDGLREYGLYLLVALVLGALVIERLLRRPRPLYAWHRFLLRLPLIGRLTRGINTARFARTLSILSASGVTVLEALRIAAQVMANRPMRAAVETVAQRVREGSGIGVALERTGYFPPMTVHLIRSGEASGALDDMLDRAAANQERELETRIAMLMGVLEPLLILVMAVVVLIIVLAILLPIFELNQLVT</sequence>
<keyword evidence="4 14" id="KW-0813">Transport</keyword>
<dbReference type="PANTHER" id="PTHR30012">
    <property type="entry name" value="GENERAL SECRETION PATHWAY PROTEIN"/>
    <property type="match status" value="1"/>
</dbReference>
<evidence type="ECO:0000256" key="9">
    <source>
        <dbReference type="ARBA" id="ARBA00022837"/>
    </source>
</evidence>
<keyword evidence="10" id="KW-0653">Protein transport</keyword>
<keyword evidence="9" id="KW-0106">Calcium</keyword>
<dbReference type="OrthoDB" id="9805682at2"/>
<evidence type="ECO:0000256" key="12">
    <source>
        <dbReference type="ARBA" id="ARBA00023136"/>
    </source>
</evidence>
<dbReference type="Gene3D" id="1.20.81.30">
    <property type="entry name" value="Type II secretion system (T2SS), domain F"/>
    <property type="match status" value="2"/>
</dbReference>
<accession>A0A1H7K1X3</accession>
<dbReference type="GO" id="GO:0046872">
    <property type="term" value="F:metal ion binding"/>
    <property type="evidence" value="ECO:0007669"/>
    <property type="project" value="UniProtKB-KW"/>
</dbReference>
<dbReference type="GO" id="GO:0015627">
    <property type="term" value="C:type II protein secretion system complex"/>
    <property type="evidence" value="ECO:0007669"/>
    <property type="project" value="InterPro"/>
</dbReference>
<dbReference type="NCBIfam" id="TIGR02120">
    <property type="entry name" value="GspF"/>
    <property type="match status" value="1"/>
</dbReference>
<comment type="similarity">
    <text evidence="3 14">Belongs to the GSP F family.</text>
</comment>
<dbReference type="PRINTS" id="PR00812">
    <property type="entry name" value="BCTERIALGSPF"/>
</dbReference>
<evidence type="ECO:0000256" key="8">
    <source>
        <dbReference type="ARBA" id="ARBA00022723"/>
    </source>
</evidence>
<evidence type="ECO:0000256" key="3">
    <source>
        <dbReference type="ARBA" id="ARBA00005745"/>
    </source>
</evidence>
<dbReference type="PANTHER" id="PTHR30012:SF0">
    <property type="entry name" value="TYPE II SECRETION SYSTEM PROTEIN F-RELATED"/>
    <property type="match status" value="1"/>
</dbReference>
<dbReference type="InterPro" id="IPR003004">
    <property type="entry name" value="GspF/PilC"/>
</dbReference>
<dbReference type="RefSeq" id="WP_090252300.1">
    <property type="nucleotide sequence ID" value="NZ_FOAA01000005.1"/>
</dbReference>
<evidence type="ECO:0000313" key="17">
    <source>
        <dbReference type="EMBL" id="SEK80496.1"/>
    </source>
</evidence>
<dbReference type="InterPro" id="IPR011850">
    <property type="entry name" value="T2SS_GspF"/>
</dbReference>
<keyword evidence="5" id="KW-1003">Cell membrane</keyword>
<evidence type="ECO:0000313" key="18">
    <source>
        <dbReference type="Proteomes" id="UP000199256"/>
    </source>
</evidence>
<evidence type="ECO:0000259" key="16">
    <source>
        <dbReference type="Pfam" id="PF00482"/>
    </source>
</evidence>
<dbReference type="AlphaFoldDB" id="A0A1H7K1X3"/>
<protein>
    <recommendedName>
        <fullName evidence="13">General secretion pathway protein F</fullName>
    </recommendedName>
</protein>
<evidence type="ECO:0000256" key="2">
    <source>
        <dbReference type="ARBA" id="ARBA00004429"/>
    </source>
</evidence>
<evidence type="ECO:0000256" key="4">
    <source>
        <dbReference type="ARBA" id="ARBA00022448"/>
    </source>
</evidence>
<evidence type="ECO:0000256" key="6">
    <source>
        <dbReference type="ARBA" id="ARBA00022519"/>
    </source>
</evidence>
<evidence type="ECO:0000256" key="10">
    <source>
        <dbReference type="ARBA" id="ARBA00022927"/>
    </source>
</evidence>
<evidence type="ECO:0000256" key="15">
    <source>
        <dbReference type="SAM" id="Phobius"/>
    </source>
</evidence>
<dbReference type="InterPro" id="IPR042094">
    <property type="entry name" value="T2SS_GspF_sf"/>
</dbReference>
<dbReference type="FunFam" id="1.20.81.30:FF:000001">
    <property type="entry name" value="Type II secretion system protein F"/>
    <property type="match status" value="2"/>
</dbReference>
<evidence type="ECO:0000256" key="7">
    <source>
        <dbReference type="ARBA" id="ARBA00022692"/>
    </source>
</evidence>
<dbReference type="GO" id="GO:0015628">
    <property type="term" value="P:protein secretion by the type II secretion system"/>
    <property type="evidence" value="ECO:0007669"/>
    <property type="project" value="InterPro"/>
</dbReference>
<feature type="domain" description="Type II secretion system protein GspF" evidence="16">
    <location>
        <begin position="273"/>
        <end position="395"/>
    </location>
</feature>
<keyword evidence="7 14" id="KW-0812">Transmembrane</keyword>
<feature type="transmembrane region" description="Helical" evidence="15">
    <location>
        <begin position="223"/>
        <end position="242"/>
    </location>
</feature>
<dbReference type="GO" id="GO:0005886">
    <property type="term" value="C:plasma membrane"/>
    <property type="evidence" value="ECO:0007669"/>
    <property type="project" value="UniProtKB-SubCell"/>
</dbReference>
<keyword evidence="18" id="KW-1185">Reference proteome</keyword>
<feature type="transmembrane region" description="Helical" evidence="15">
    <location>
        <begin position="169"/>
        <end position="192"/>
    </location>
</feature>
<evidence type="ECO:0000256" key="14">
    <source>
        <dbReference type="RuleBase" id="RU003923"/>
    </source>
</evidence>
<dbReference type="InterPro" id="IPR001992">
    <property type="entry name" value="T2SS_GspF/T4SS_PilC_CS"/>
</dbReference>
<dbReference type="Pfam" id="PF00482">
    <property type="entry name" value="T2SSF"/>
    <property type="match status" value="2"/>
</dbReference>
<feature type="domain" description="Type II secretion system protein GspF" evidence="16">
    <location>
        <begin position="71"/>
        <end position="193"/>
    </location>
</feature>
<evidence type="ECO:0000256" key="5">
    <source>
        <dbReference type="ARBA" id="ARBA00022475"/>
    </source>
</evidence>
<name>A0A1H7K1X3_9GAMM</name>
<dbReference type="EMBL" id="FOAA01000005">
    <property type="protein sequence ID" value="SEK80496.1"/>
    <property type="molecule type" value="Genomic_DNA"/>
</dbReference>
<gene>
    <name evidence="17" type="ORF">SAMN05444515_10598</name>
</gene>
<keyword evidence="8" id="KW-0479">Metal-binding</keyword>
<feature type="transmembrane region" description="Helical" evidence="15">
    <location>
        <begin position="376"/>
        <end position="397"/>
    </location>
</feature>
<dbReference type="STRING" id="1396821.SAMN05444515_10598"/>
<comment type="function">
    <text evidence="1">Component of the type II secretion system inner membrane complex required for the energy-dependent secretion of extracellular factors such as proteases and toxins from the periplasm.</text>
</comment>
<evidence type="ECO:0000256" key="11">
    <source>
        <dbReference type="ARBA" id="ARBA00022989"/>
    </source>
</evidence>
<keyword evidence="6" id="KW-0997">Cell inner membrane</keyword>
<evidence type="ECO:0000256" key="13">
    <source>
        <dbReference type="ARBA" id="ARBA00030750"/>
    </source>
</evidence>
<comment type="subcellular location">
    <subcellularLocation>
        <location evidence="2 14">Cell inner membrane</location>
        <topology evidence="2 14">Multi-pass membrane protein</topology>
    </subcellularLocation>
</comment>
<evidence type="ECO:0000256" key="1">
    <source>
        <dbReference type="ARBA" id="ARBA00002684"/>
    </source>
</evidence>
<dbReference type="Proteomes" id="UP000199256">
    <property type="component" value="Unassembled WGS sequence"/>
</dbReference>
<organism evidence="17 18">
    <name type="scientific">Ectothiorhodospira marina</name>
    <dbReference type="NCBI Taxonomy" id="1396821"/>
    <lineage>
        <taxon>Bacteria</taxon>
        <taxon>Pseudomonadati</taxon>
        <taxon>Pseudomonadota</taxon>
        <taxon>Gammaproteobacteria</taxon>
        <taxon>Chromatiales</taxon>
        <taxon>Ectothiorhodospiraceae</taxon>
        <taxon>Ectothiorhodospira</taxon>
    </lineage>
</organism>
<reference evidence="18" key="1">
    <citation type="submission" date="2016-10" db="EMBL/GenBank/DDBJ databases">
        <authorList>
            <person name="Varghese N."/>
            <person name="Submissions S."/>
        </authorList>
    </citation>
    <scope>NUCLEOTIDE SEQUENCE [LARGE SCALE GENOMIC DNA]</scope>
    <source>
        <strain evidence="18">DSM 241</strain>
    </source>
</reference>
<dbReference type="PROSITE" id="PS00874">
    <property type="entry name" value="T2SP_F"/>
    <property type="match status" value="1"/>
</dbReference>
<keyword evidence="11 15" id="KW-1133">Transmembrane helix</keyword>
<keyword evidence="12 15" id="KW-0472">Membrane</keyword>
<proteinExistence type="inferred from homology"/>
<dbReference type="InterPro" id="IPR018076">
    <property type="entry name" value="T2SS_GspF_dom"/>
</dbReference>